<evidence type="ECO:0000259" key="5">
    <source>
        <dbReference type="PROSITE" id="PS50977"/>
    </source>
</evidence>
<evidence type="ECO:0000256" key="4">
    <source>
        <dbReference type="PROSITE-ProRule" id="PRU00335"/>
    </source>
</evidence>
<dbReference type="PANTHER" id="PTHR30055:SF234">
    <property type="entry name" value="HTH-TYPE TRANSCRIPTIONAL REGULATOR BETI"/>
    <property type="match status" value="1"/>
</dbReference>
<dbReference type="Pfam" id="PF00440">
    <property type="entry name" value="TetR_N"/>
    <property type="match status" value="1"/>
</dbReference>
<dbReference type="SUPFAM" id="SSF46689">
    <property type="entry name" value="Homeodomain-like"/>
    <property type="match status" value="1"/>
</dbReference>
<dbReference type="PROSITE" id="PS50977">
    <property type="entry name" value="HTH_TETR_2"/>
    <property type="match status" value="1"/>
</dbReference>
<dbReference type="GO" id="GO:0000976">
    <property type="term" value="F:transcription cis-regulatory region binding"/>
    <property type="evidence" value="ECO:0007669"/>
    <property type="project" value="TreeGrafter"/>
</dbReference>
<keyword evidence="3" id="KW-0804">Transcription</keyword>
<reference evidence="6 7" key="1">
    <citation type="submission" date="2018-03" db="EMBL/GenBank/DDBJ databases">
        <title>Genome sequencing of Weissella confusa isolates.</title>
        <authorList>
            <person name="Kajala I."/>
            <person name="Baruah R."/>
            <person name="Bergsveinson J."/>
            <person name="Juvonen R."/>
            <person name="Ziola B."/>
        </authorList>
    </citation>
    <scope>NUCLEOTIDE SEQUENCE [LARGE SCALE GENOMIC DNA]</scope>
    <source>
        <strain evidence="6 7">VTT E-062653</strain>
    </source>
</reference>
<dbReference type="GO" id="GO:0003700">
    <property type="term" value="F:DNA-binding transcription factor activity"/>
    <property type="evidence" value="ECO:0007669"/>
    <property type="project" value="TreeGrafter"/>
</dbReference>
<dbReference type="Gene3D" id="1.10.357.10">
    <property type="entry name" value="Tetracycline Repressor, domain 2"/>
    <property type="match status" value="1"/>
</dbReference>
<evidence type="ECO:0000313" key="6">
    <source>
        <dbReference type="EMBL" id="TGE75957.1"/>
    </source>
</evidence>
<feature type="domain" description="HTH tetR-type" evidence="5">
    <location>
        <begin position="3"/>
        <end position="63"/>
    </location>
</feature>
<keyword evidence="1" id="KW-0805">Transcription regulation</keyword>
<evidence type="ECO:0000256" key="3">
    <source>
        <dbReference type="ARBA" id="ARBA00023163"/>
    </source>
</evidence>
<evidence type="ECO:0000313" key="7">
    <source>
        <dbReference type="Proteomes" id="UP000297646"/>
    </source>
</evidence>
<gene>
    <name evidence="6" type="ORF">C6P11_00395</name>
</gene>
<feature type="DNA-binding region" description="H-T-H motif" evidence="4">
    <location>
        <begin position="26"/>
        <end position="45"/>
    </location>
</feature>
<keyword evidence="2 4" id="KW-0238">DNA-binding</keyword>
<protein>
    <submittedName>
        <fullName evidence="6">TetR/AcrR family transcriptional regulator</fullName>
    </submittedName>
</protein>
<dbReference type="RefSeq" id="WP_135517926.1">
    <property type="nucleotide sequence ID" value="NZ_PVSN01000003.1"/>
</dbReference>
<accession>A0A4Z0S178</accession>
<evidence type="ECO:0000256" key="1">
    <source>
        <dbReference type="ARBA" id="ARBA00023015"/>
    </source>
</evidence>
<dbReference type="PRINTS" id="PR00455">
    <property type="entry name" value="HTHTETR"/>
</dbReference>
<dbReference type="OrthoDB" id="9815924at2"/>
<dbReference type="AlphaFoldDB" id="A0A4Z0S178"/>
<dbReference type="Proteomes" id="UP000297646">
    <property type="component" value="Unassembled WGS sequence"/>
</dbReference>
<sequence>MAKVTTESIFDAARAVLDEKGFEKSRLADVARKLDITPAALYKHFANKEALFEAMNTAWLEQVDGPVWEANVRAPEEERVTALHDWLWLLASRRREGFSREPEMMAFYEEQLANRDVLLDPRLQDFALAVENIMAWDTFRNQRGMTIMQTFTYFYHPFFADKWDDNLFKTLFETTWQEILPVVEQGIVLNEEEN</sequence>
<organism evidence="6 7">
    <name type="scientific">Weissella confusa</name>
    <name type="common">Lactobacillus confusus</name>
    <dbReference type="NCBI Taxonomy" id="1583"/>
    <lineage>
        <taxon>Bacteria</taxon>
        <taxon>Bacillati</taxon>
        <taxon>Bacillota</taxon>
        <taxon>Bacilli</taxon>
        <taxon>Lactobacillales</taxon>
        <taxon>Lactobacillaceae</taxon>
        <taxon>Weissella</taxon>
    </lineage>
</organism>
<name>A0A4Z0S178_WEICO</name>
<dbReference type="InterPro" id="IPR009057">
    <property type="entry name" value="Homeodomain-like_sf"/>
</dbReference>
<dbReference type="InterPro" id="IPR001647">
    <property type="entry name" value="HTH_TetR"/>
</dbReference>
<dbReference type="EMBL" id="PVSN01000003">
    <property type="protein sequence ID" value="TGE75957.1"/>
    <property type="molecule type" value="Genomic_DNA"/>
</dbReference>
<proteinExistence type="predicted"/>
<dbReference type="PANTHER" id="PTHR30055">
    <property type="entry name" value="HTH-TYPE TRANSCRIPTIONAL REGULATOR RUTR"/>
    <property type="match status" value="1"/>
</dbReference>
<dbReference type="InterPro" id="IPR050109">
    <property type="entry name" value="HTH-type_TetR-like_transc_reg"/>
</dbReference>
<comment type="caution">
    <text evidence="6">The sequence shown here is derived from an EMBL/GenBank/DDBJ whole genome shotgun (WGS) entry which is preliminary data.</text>
</comment>
<evidence type="ECO:0000256" key="2">
    <source>
        <dbReference type="ARBA" id="ARBA00023125"/>
    </source>
</evidence>